<protein>
    <recommendedName>
        <fullName evidence="3">Lcl C-terminal domain-containing protein</fullName>
    </recommendedName>
</protein>
<keyword evidence="5" id="KW-1185">Reference proteome</keyword>
<evidence type="ECO:0000256" key="2">
    <source>
        <dbReference type="SAM" id="MobiDB-lite"/>
    </source>
</evidence>
<dbReference type="Pfam" id="PF07603">
    <property type="entry name" value="Lcl_C"/>
    <property type="match status" value="1"/>
</dbReference>
<dbReference type="EMBL" id="CP022530">
    <property type="protein sequence ID" value="ASP38831.1"/>
    <property type="molecule type" value="Genomic_DNA"/>
</dbReference>
<evidence type="ECO:0000256" key="1">
    <source>
        <dbReference type="SAM" id="Coils"/>
    </source>
</evidence>
<organism evidence="4 5">
    <name type="scientific">Bacterioplanes sanyensis</name>
    <dbReference type="NCBI Taxonomy" id="1249553"/>
    <lineage>
        <taxon>Bacteria</taxon>
        <taxon>Pseudomonadati</taxon>
        <taxon>Pseudomonadota</taxon>
        <taxon>Gammaproteobacteria</taxon>
        <taxon>Oceanospirillales</taxon>
        <taxon>Oceanospirillaceae</taxon>
        <taxon>Bacterioplanes</taxon>
    </lineage>
</organism>
<feature type="region of interest" description="Disordered" evidence="2">
    <location>
        <begin position="34"/>
        <end position="61"/>
    </location>
</feature>
<dbReference type="KEGG" id="bsan:CHH28_09125"/>
<reference evidence="4 5" key="1">
    <citation type="submission" date="2017-07" db="EMBL/GenBank/DDBJ databases">
        <title>Annotated genome sequence of Bacterioplanes sanyensis isolated from Red Sea.</title>
        <authorList>
            <person name="Rehman Z.U."/>
        </authorList>
    </citation>
    <scope>NUCLEOTIDE SEQUENCE [LARGE SCALE GENOMIC DNA]</scope>
    <source>
        <strain evidence="4 5">NV9</strain>
    </source>
</reference>
<dbReference type="InterPro" id="IPR036278">
    <property type="entry name" value="Sialidase_sf"/>
</dbReference>
<evidence type="ECO:0000313" key="4">
    <source>
        <dbReference type="EMBL" id="ASP38831.1"/>
    </source>
</evidence>
<gene>
    <name evidence="4" type="ORF">CHH28_09125</name>
</gene>
<dbReference type="InterPro" id="IPR011460">
    <property type="entry name" value="Lcl_C"/>
</dbReference>
<accession>A0A222FKB8</accession>
<keyword evidence="1" id="KW-0175">Coiled coil</keyword>
<feature type="domain" description="Lcl C-terminal" evidence="3">
    <location>
        <begin position="1631"/>
        <end position="1733"/>
    </location>
</feature>
<dbReference type="Proteomes" id="UP000202440">
    <property type="component" value="Chromosome"/>
</dbReference>
<dbReference type="SUPFAM" id="SSF50939">
    <property type="entry name" value="Sialidases"/>
    <property type="match status" value="1"/>
</dbReference>
<sequence length="2035" mass="220925">MTQLVGCEEYSMRYVSLGLILSLLALAGCGEDQSQPSGQAVTPVPPSTPSKPTDDSDNEYAGNDAVRVTGIAIDGYLYQAWACLDVNDNAACDGDEYRSKTDRQGRYVLQLPAGSNTDQVLVEIIPGTTIDMDDPQQTLQQRAILRPLRGAGNQQLVTPLTTLVRQRAEQSGFSQSDVEASLAREWLVPGNTLTANYLQGVDNDQDAVVHGIAKAVFSDWQQQLQRSVADNPGASWQQVVTQADADWHSDTGQRQLRTVVQTRDMAAAPELIINDDLDTLSWHYVAGFERADAYELSVDGGSSWQPITTRPFVIGNRSLAVGQVQLRVRAGKDGGAGRIARNQQPYMARISNIAAPATIEIDDSNDQFGWPWVSGFDQAADYEISLDGGLSWTPAQDNPSAYGDLDLPAGQLHIRVQASSERLAGASAISAVAFTRLATDVPAPSQLVVDDERNTLSWQPVAGFSAASAYEISIDGGYSWTAASANPALIGDIDVAAGQAQVRVAAIAGRQAAGAAAVSSSAFTALLDNIAAPSQLQVDDHANLLDWTLVAGFPQLSDYQVSFDTGASWQAVSRKPMPVGDRYIPAGQLQVRVAPLAGVRLAGNAAYNRVDFHPSLVDIAAPGELQVDDVNDTLNWQPVAGYPNADQYQWRIQNESGWRAISTRPLLVGDIAIASGQLQLRVAPSNAQRGGDIAFSPAAFTALDSNIAAPTGLQVDDINNTLSWSWVTGFERADLYQYHLGDGVWRSTPANPLSVGDVDVAKGALHLRVAAKAGERSAGKSATSGAAFHQVVRQVPAPQALLADDMADTLSWDWVPGFARSEDYQWSLDAGHSWADVTQRPLTVGDRDLAASQIQLRVKGIVGMRESGAVATSPADFSARVSNIAAPTQVISDDRADTLSWNWVSGFEQVSDYQYSINGGASWNTVTSKPVTVGDVEAPALQVLVRVAAINGVRSAGASASPEQGFTRVANTPAAPTAVYVNDSADTLDWAWVAGYQQASDYEYQWPGSRGWQSVTQKPLLIGNYHIASGQLLLRVAAVNDAQAPGAIAVNAAPFTISAASLPRPGNLTVDDENDTLGWHMHEDYPHASDYQYRLAADGEWHTASSNPIQLSDRFDGVVSLRIGVDGAPMASTSPGEFSLTAFAKLAQDGSRLAATASDWACIRDNQFDGGLYWLQGSADQLFWHNRDDTVMTRLAAANDQSVCGFSDWQVAGLQQLLHLKDQNVWGVAPYFEHLHSSTHRRYWTADIGDSSDERRLLAAGDSRQTYSASINGYNYHLIVNRVQVDPLHYIAAVKQQLAALVTATEQVSTWNQEAREARQLRQNEFSNATSVGDIDELQVALLDTINTQQYRLALLPAIQQQHQQALTLAEQREQRLVSNPDNNVEAGHLLDYQQERQALSLQYDSLVAANVDVGGVAAVIADLQSLLASLKTLTDETARWQQVNAHQAAAAEQLNAAQQQAEDIAAKLQALQQTGDDVEKARALYLAARIGMQHFADSRGHRATLMEDASWLTQWHAALSAAGIPAPVLADITQQISAIEQALSAHQSWHDQQQASTEQALDQAWANGLDISLEEASVSSQGYAFVKLDAKGRRMLSSDSVDQGWRCVQDTRFADARIWALLRDGQPGSVDQMTWPQAHAWQLEANAQQLCGRNDWALPTLDDLKTLKLVSVSYSASTIDTAVFPQHQGSQQGYQSSDLMARYFYWTADSTHAGENLAYSYSSAYDYQYIDERLQSFDNSVDLDSGFQVFTRLLAYTPSDAFNKLTSTGEPSTDEPSTGDNAWVCSQHKSSGLIWLRTDFVPQPGEPRTQSQHQREVAQAQVCGSDQWRLPTLAEIKTLLAYRHGQLGHLQLSADALYATSTSSGSTFRSYSFESGLVDDVYRSGKTYPLWVSDGQTGADAPLPQGYTGLDQHGNATVSGVHYCIQQNSSADHWTTHLAVDAAAKKFDSSPDNYCGFSNWQYPTFSQLRTVLDSPAQTILFKDWVSNGSYWLRSSVTGCAANEKAVMNISGIERCVSSDYWSGEKHHSRFIRTN</sequence>
<name>A0A222FKB8_9GAMM</name>
<proteinExistence type="predicted"/>
<evidence type="ECO:0000313" key="5">
    <source>
        <dbReference type="Proteomes" id="UP000202440"/>
    </source>
</evidence>
<evidence type="ECO:0000259" key="3">
    <source>
        <dbReference type="Pfam" id="PF07603"/>
    </source>
</evidence>
<feature type="coiled-coil region" evidence="1">
    <location>
        <begin position="1448"/>
        <end position="1475"/>
    </location>
</feature>